<dbReference type="InterPro" id="IPR052918">
    <property type="entry name" value="Motility_Chemotaxis_Reg"/>
</dbReference>
<proteinExistence type="predicted"/>
<dbReference type="EMBL" id="CP091957">
    <property type="protein sequence ID" value="UOG56891.1"/>
    <property type="molecule type" value="Genomic_DNA"/>
</dbReference>
<evidence type="ECO:0000313" key="1">
    <source>
        <dbReference type="EMBL" id="UOG56891.1"/>
    </source>
</evidence>
<organism evidence="1 2">
    <name type="scientific">Leptospira noguchii</name>
    <dbReference type="NCBI Taxonomy" id="28182"/>
    <lineage>
        <taxon>Bacteria</taxon>
        <taxon>Pseudomonadati</taxon>
        <taxon>Spirochaetota</taxon>
        <taxon>Spirochaetia</taxon>
        <taxon>Leptospirales</taxon>
        <taxon>Leptospiraceae</taxon>
        <taxon>Leptospira</taxon>
    </lineage>
</organism>
<protein>
    <submittedName>
        <fullName evidence="1">SBBP repeat-containing protein</fullName>
    </submittedName>
</protein>
<dbReference type="Proteomes" id="UP000829829">
    <property type="component" value="Chromosome 1"/>
</dbReference>
<dbReference type="Pfam" id="PF06739">
    <property type="entry name" value="SBBP"/>
    <property type="match status" value="6"/>
</dbReference>
<evidence type="ECO:0000313" key="2">
    <source>
        <dbReference type="Proteomes" id="UP000829829"/>
    </source>
</evidence>
<dbReference type="SUPFAM" id="SSF101898">
    <property type="entry name" value="NHL repeat"/>
    <property type="match status" value="1"/>
</dbReference>
<sequence>MRNLVIIFIFLQACSAQHLYNSSNPETREYWFQFLIQKGDIISEINMETEIREEAIEISHQDLDSLNLKWTLLQGAPRARTYGVNIGIDHNDFIYAAGDTNQAVFREQLIGIRDVILGKYDSHKNIIWRRQIGAPQAFLQVSDFGVDPNGNSYVLGFTQDGFAGPASGKFDLFLVKFDSEGTETWAKRVGNRGLYDMYPHKIVVDELGNSYIIGNSTGSFEENTTGNCTFVLKFDTNGNQIWLKQIMISGVTIAPNGIAIDKITGSFYIIGSGNANFETLSRLNTDSNFFFIFKYDSNGNRQFFAQLGFTSRSTEGVSISVDPFSNVIVGGDTNVNLESGEQTNYRGFLIKYDFSGALQWIRHLGPITINLDKQTSVSAILTDEVGNVFLTGYSNVNLLDEVENSIGNRDLFLTKYSSSGEMKWLQQVGTTNTSIDSTGLARDSEGNLYCSGRSDGPVNGIPTIGLQDLFILKYR</sequence>
<dbReference type="RefSeq" id="WP_243815583.1">
    <property type="nucleotide sequence ID" value="NZ_CP091957.1"/>
</dbReference>
<dbReference type="AlphaFoldDB" id="A0AAE9GG53"/>
<accession>A0AAE9GG53</accession>
<dbReference type="NCBIfam" id="NF047494">
    <property type="entry name" value="Lepto_SBBP_lipo"/>
    <property type="match status" value="1"/>
</dbReference>
<dbReference type="PANTHER" id="PTHR35580">
    <property type="entry name" value="CELL SURFACE GLYCOPROTEIN (S-LAYER PROTEIN)-LIKE PROTEIN"/>
    <property type="match status" value="1"/>
</dbReference>
<dbReference type="InterPro" id="IPR010620">
    <property type="entry name" value="SBBP_repeat"/>
</dbReference>
<dbReference type="PANTHER" id="PTHR35580:SF1">
    <property type="entry name" value="PHYTASE-LIKE DOMAIN-CONTAINING PROTEIN"/>
    <property type="match status" value="1"/>
</dbReference>
<reference evidence="1" key="1">
    <citation type="submission" date="2022-02" db="EMBL/GenBank/DDBJ databases">
        <title>The genetically variable rfb locus in Leptospira is a mobile cassette and a molecular signature of serovar identity.</title>
        <authorList>
            <person name="Nieves C."/>
            <person name="Vincent A.T."/>
            <person name="Zarantonelli L."/>
            <person name="Picardeau M."/>
            <person name="Veyrier F.J."/>
            <person name="Buschiazzo A."/>
        </authorList>
    </citation>
    <scope>NUCLEOTIDE SEQUENCE</scope>
    <source>
        <strain evidence="1">IP1512017</strain>
    </source>
</reference>
<gene>
    <name evidence="1" type="ORF">MAL03_01300</name>
</gene>
<name>A0AAE9GG53_9LEPT</name>